<evidence type="ECO:0000256" key="8">
    <source>
        <dbReference type="SAM" id="Phobius"/>
    </source>
</evidence>
<organism evidence="10 11">
    <name type="scientific">Paeniglutamicibacter antarcticus</name>
    <dbReference type="NCBI Taxonomy" id="494023"/>
    <lineage>
        <taxon>Bacteria</taxon>
        <taxon>Bacillati</taxon>
        <taxon>Actinomycetota</taxon>
        <taxon>Actinomycetes</taxon>
        <taxon>Micrococcales</taxon>
        <taxon>Micrococcaceae</taxon>
        <taxon>Paeniglutamicibacter</taxon>
    </lineage>
</organism>
<evidence type="ECO:0000313" key="11">
    <source>
        <dbReference type="Proteomes" id="UP001501257"/>
    </source>
</evidence>
<comment type="similarity">
    <text evidence="2">Belongs to the CpsC/CapA family.</text>
</comment>
<dbReference type="InterPro" id="IPR050445">
    <property type="entry name" value="Bact_polysacc_biosynth/exp"/>
</dbReference>
<evidence type="ECO:0000256" key="4">
    <source>
        <dbReference type="ARBA" id="ARBA00022692"/>
    </source>
</evidence>
<keyword evidence="5 8" id="KW-1133">Transmembrane helix</keyword>
<keyword evidence="6 8" id="KW-0472">Membrane</keyword>
<evidence type="ECO:0000256" key="5">
    <source>
        <dbReference type="ARBA" id="ARBA00022989"/>
    </source>
</evidence>
<comment type="subcellular location">
    <subcellularLocation>
        <location evidence="1">Cell membrane</location>
        <topology evidence="1">Multi-pass membrane protein</topology>
    </subcellularLocation>
</comment>
<gene>
    <name evidence="10" type="ORF">GCM10025778_22990</name>
</gene>
<name>A0ABP9TM89_9MICC</name>
<evidence type="ECO:0000313" key="10">
    <source>
        <dbReference type="EMBL" id="GAA5227766.1"/>
    </source>
</evidence>
<dbReference type="RefSeq" id="WP_210101695.1">
    <property type="nucleotide sequence ID" value="NZ_BAABLK010000033.1"/>
</dbReference>
<feature type="domain" description="Polysaccharide chain length determinant N-terminal" evidence="9">
    <location>
        <begin position="36"/>
        <end position="123"/>
    </location>
</feature>
<dbReference type="InterPro" id="IPR003856">
    <property type="entry name" value="LPS_length_determ_N"/>
</dbReference>
<dbReference type="Proteomes" id="UP001501257">
    <property type="component" value="Unassembled WGS sequence"/>
</dbReference>
<keyword evidence="11" id="KW-1185">Reference proteome</keyword>
<evidence type="ECO:0000256" key="2">
    <source>
        <dbReference type="ARBA" id="ARBA00006683"/>
    </source>
</evidence>
<sequence length="462" mass="50573">MSKGLEYRDPRVLPNTDYSTRSAVGGPKSEGVRIRTMDLREYLNLLRDRKIWIIVATILGVATSAWITLNMTPVYRAEATLFITVQSSQDTAYARSQYAMQRVGSYPRLISDPKILDEVIQKLDLDIGFQELTSSLKASNPADTVLVVVSASASTAKEAADIANTAAPLLADQISGLENSEPKKLLVSAELSVPAIEPIDPISPRKTVNLALGFIAGLSWGLILALVVDKIDPRVLRARDAERQTKLRVLGTVHGKNDKRRNAKRGNGYRQLVSNLLLANDGHLPQRILVLSEKETTIDPTELAGTFAAIGKKAVVIEGDKHLEGLDQEAIIGPGLSQVLDGQATLQEAVRDMNHVPMGYLPVGASDTGLRRYDVFRKLEPLIAELEVGYDVVVILTTMETDPVDGAAVAMHCDCVLLTCRERRTTFHHLRRIVDDLSAVRVGATGLVILHKPHRLVQPLKE</sequence>
<evidence type="ECO:0000256" key="3">
    <source>
        <dbReference type="ARBA" id="ARBA00022475"/>
    </source>
</evidence>
<dbReference type="PANTHER" id="PTHR32309">
    <property type="entry name" value="TYROSINE-PROTEIN KINASE"/>
    <property type="match status" value="1"/>
</dbReference>
<dbReference type="Pfam" id="PF02706">
    <property type="entry name" value="Wzz"/>
    <property type="match status" value="1"/>
</dbReference>
<dbReference type="PANTHER" id="PTHR32309:SF31">
    <property type="entry name" value="CAPSULAR EXOPOLYSACCHARIDE FAMILY"/>
    <property type="match status" value="1"/>
</dbReference>
<evidence type="ECO:0000256" key="6">
    <source>
        <dbReference type="ARBA" id="ARBA00023136"/>
    </source>
</evidence>
<evidence type="ECO:0000256" key="1">
    <source>
        <dbReference type="ARBA" id="ARBA00004651"/>
    </source>
</evidence>
<dbReference type="EMBL" id="BAABLK010000033">
    <property type="protein sequence ID" value="GAA5227766.1"/>
    <property type="molecule type" value="Genomic_DNA"/>
</dbReference>
<dbReference type="Gene3D" id="3.40.50.300">
    <property type="entry name" value="P-loop containing nucleotide triphosphate hydrolases"/>
    <property type="match status" value="1"/>
</dbReference>
<feature type="compositionally biased region" description="Basic and acidic residues" evidence="7">
    <location>
        <begin position="1"/>
        <end position="11"/>
    </location>
</feature>
<feature type="region of interest" description="Disordered" evidence="7">
    <location>
        <begin position="1"/>
        <end position="28"/>
    </location>
</feature>
<protein>
    <recommendedName>
        <fullName evidence="9">Polysaccharide chain length determinant N-terminal domain-containing protein</fullName>
    </recommendedName>
</protein>
<proteinExistence type="inferred from homology"/>
<dbReference type="InterPro" id="IPR027417">
    <property type="entry name" value="P-loop_NTPase"/>
</dbReference>
<keyword evidence="3" id="KW-1003">Cell membrane</keyword>
<evidence type="ECO:0000256" key="7">
    <source>
        <dbReference type="SAM" id="MobiDB-lite"/>
    </source>
</evidence>
<comment type="caution">
    <text evidence="10">The sequence shown here is derived from an EMBL/GenBank/DDBJ whole genome shotgun (WGS) entry which is preliminary data.</text>
</comment>
<feature type="transmembrane region" description="Helical" evidence="8">
    <location>
        <begin position="51"/>
        <end position="69"/>
    </location>
</feature>
<accession>A0ABP9TM89</accession>
<keyword evidence="4 8" id="KW-0812">Transmembrane</keyword>
<dbReference type="SUPFAM" id="SSF52540">
    <property type="entry name" value="P-loop containing nucleoside triphosphate hydrolases"/>
    <property type="match status" value="1"/>
</dbReference>
<reference evidence="11" key="1">
    <citation type="journal article" date="2019" name="Int. J. Syst. Evol. Microbiol.">
        <title>The Global Catalogue of Microorganisms (GCM) 10K type strain sequencing project: providing services to taxonomists for standard genome sequencing and annotation.</title>
        <authorList>
            <consortium name="The Broad Institute Genomics Platform"/>
            <consortium name="The Broad Institute Genome Sequencing Center for Infectious Disease"/>
            <person name="Wu L."/>
            <person name="Ma J."/>
        </authorList>
    </citation>
    <scope>NUCLEOTIDE SEQUENCE [LARGE SCALE GENOMIC DNA]</scope>
    <source>
        <strain evidence="11">JCM 18952</strain>
    </source>
</reference>
<evidence type="ECO:0000259" key="9">
    <source>
        <dbReference type="Pfam" id="PF02706"/>
    </source>
</evidence>